<comment type="caution">
    <text evidence="3">The sequence shown here is derived from an EMBL/GenBank/DDBJ whole genome shotgun (WGS) entry which is preliminary data.</text>
</comment>
<dbReference type="InterPro" id="IPR016161">
    <property type="entry name" value="Ald_DH/histidinol_DH"/>
</dbReference>
<evidence type="ECO:0000313" key="4">
    <source>
        <dbReference type="Proteomes" id="UP000246050"/>
    </source>
</evidence>
<sequence length="464" mass="47091">MEFIVSIVQSASPQKPDDVVVSVAEATAGDVAKAARLARDAQRGWAAATPAERANALHAAADAVAAAADGLTALAVREVGKPVAEARGEVARSVAILRYYAQQVFDPVGAVHESSSGAGLAYTRRRPRGLTGLVTPWNFPLAIPLWKAAPALAFGNGVLLKPAPQATASALRLAELLTPHLPEGLLAVLPGDAEAGQAVIEASDVVSFTGSAAVGSIVASAAAARGVPVQCEMGGQNPSVVLPDVDVEAVARQVAYAAFGYAGQKCTATKRVIVVGDAARFADALVAATEALVCGDPADPTTTVGPVIEQGARDRVLDASLGGAAAGGRVLTGGRAGTGAGWFVAPTIVDNLPVDHLLLREEVFGPICALTQVDSVADALEAANNVRYGLAASVFTADLDAALRFADGSAAGQIKINAPTTGVDFYLPFGGERDSSLGPREQGKAAQEFYTSLHTVTAAAPVRA</sequence>
<evidence type="ECO:0000313" key="3">
    <source>
        <dbReference type="EMBL" id="PWR15324.1"/>
    </source>
</evidence>
<name>A0A317DLW0_9ACTN</name>
<reference evidence="3 4" key="1">
    <citation type="submission" date="2018-05" db="EMBL/GenBank/DDBJ databases">
        <title>Micromonosporas from Atacama Desert.</title>
        <authorList>
            <person name="Carro L."/>
            <person name="Golinska P."/>
            <person name="Klenk H.-P."/>
            <person name="Goodfellow M."/>
        </authorList>
    </citation>
    <scope>NUCLEOTIDE SEQUENCE [LARGE SCALE GENOMIC DNA]</scope>
    <source>
        <strain evidence="3 4">4G51</strain>
    </source>
</reference>
<feature type="domain" description="Aldehyde dehydrogenase" evidence="2">
    <location>
        <begin position="11"/>
        <end position="456"/>
    </location>
</feature>
<accession>A0A317DLW0</accession>
<organism evidence="3 4">
    <name type="scientific">Micromonospora sicca</name>
    <dbReference type="NCBI Taxonomy" id="2202420"/>
    <lineage>
        <taxon>Bacteria</taxon>
        <taxon>Bacillati</taxon>
        <taxon>Actinomycetota</taxon>
        <taxon>Actinomycetes</taxon>
        <taxon>Micromonosporales</taxon>
        <taxon>Micromonosporaceae</taxon>
        <taxon>Micromonospora</taxon>
    </lineage>
</organism>
<dbReference type="EMBL" id="QGKS01000187">
    <property type="protein sequence ID" value="PWR15324.1"/>
    <property type="molecule type" value="Genomic_DNA"/>
</dbReference>
<dbReference type="Proteomes" id="UP000246050">
    <property type="component" value="Unassembled WGS sequence"/>
</dbReference>
<dbReference type="InterPro" id="IPR016162">
    <property type="entry name" value="Ald_DH_N"/>
</dbReference>
<evidence type="ECO:0000256" key="1">
    <source>
        <dbReference type="ARBA" id="ARBA00023002"/>
    </source>
</evidence>
<gene>
    <name evidence="3" type="ORF">DKT69_11230</name>
</gene>
<dbReference type="SUPFAM" id="SSF53720">
    <property type="entry name" value="ALDH-like"/>
    <property type="match status" value="1"/>
</dbReference>
<dbReference type="AlphaFoldDB" id="A0A317DLW0"/>
<keyword evidence="1" id="KW-0560">Oxidoreductase</keyword>
<dbReference type="GO" id="GO:0016620">
    <property type="term" value="F:oxidoreductase activity, acting on the aldehyde or oxo group of donors, NAD or NADP as acceptor"/>
    <property type="evidence" value="ECO:0007669"/>
    <property type="project" value="InterPro"/>
</dbReference>
<dbReference type="PROSITE" id="PS00070">
    <property type="entry name" value="ALDEHYDE_DEHYDR_CYS"/>
    <property type="match status" value="1"/>
</dbReference>
<proteinExistence type="predicted"/>
<dbReference type="Pfam" id="PF00171">
    <property type="entry name" value="Aldedh"/>
    <property type="match status" value="1"/>
</dbReference>
<dbReference type="Gene3D" id="3.40.605.10">
    <property type="entry name" value="Aldehyde Dehydrogenase, Chain A, domain 1"/>
    <property type="match status" value="1"/>
</dbReference>
<dbReference type="PANTHER" id="PTHR11699">
    <property type="entry name" value="ALDEHYDE DEHYDROGENASE-RELATED"/>
    <property type="match status" value="1"/>
</dbReference>
<dbReference type="InterPro" id="IPR016160">
    <property type="entry name" value="Ald_DH_CS_CYS"/>
</dbReference>
<dbReference type="InterPro" id="IPR015590">
    <property type="entry name" value="Aldehyde_DH_dom"/>
</dbReference>
<protein>
    <submittedName>
        <fullName evidence="3">Aldehyde dehydrogenase</fullName>
    </submittedName>
</protein>
<evidence type="ECO:0000259" key="2">
    <source>
        <dbReference type="Pfam" id="PF00171"/>
    </source>
</evidence>
<dbReference type="Gene3D" id="3.40.309.10">
    <property type="entry name" value="Aldehyde Dehydrogenase, Chain A, domain 2"/>
    <property type="match status" value="1"/>
</dbReference>
<dbReference type="InterPro" id="IPR016163">
    <property type="entry name" value="Ald_DH_C"/>
</dbReference>
<dbReference type="OrthoDB" id="6882680at2"/>